<feature type="non-terminal residue" evidence="2">
    <location>
        <position position="227"/>
    </location>
</feature>
<dbReference type="AlphaFoldDB" id="A0A7T8GPC5"/>
<dbReference type="PANTHER" id="PTHR13318">
    <property type="entry name" value="PARTNER OF PAIRED, ISOFORM B-RELATED"/>
    <property type="match status" value="1"/>
</dbReference>
<dbReference type="SUPFAM" id="SSF52047">
    <property type="entry name" value="RNI-like"/>
    <property type="match status" value="1"/>
</dbReference>
<dbReference type="GO" id="GO:0019005">
    <property type="term" value="C:SCF ubiquitin ligase complex"/>
    <property type="evidence" value="ECO:0007669"/>
    <property type="project" value="TreeGrafter"/>
</dbReference>
<organism evidence="2 3">
    <name type="scientific">Caligus rogercresseyi</name>
    <name type="common">Sea louse</name>
    <dbReference type="NCBI Taxonomy" id="217165"/>
    <lineage>
        <taxon>Eukaryota</taxon>
        <taxon>Metazoa</taxon>
        <taxon>Ecdysozoa</taxon>
        <taxon>Arthropoda</taxon>
        <taxon>Crustacea</taxon>
        <taxon>Multicrustacea</taxon>
        <taxon>Hexanauplia</taxon>
        <taxon>Copepoda</taxon>
        <taxon>Siphonostomatoida</taxon>
        <taxon>Caligidae</taxon>
        <taxon>Caligus</taxon>
    </lineage>
</organism>
<evidence type="ECO:0000313" key="2">
    <source>
        <dbReference type="EMBL" id="QQP35255.1"/>
    </source>
</evidence>
<dbReference type="InterPro" id="IPR057207">
    <property type="entry name" value="FBXL15_LRR"/>
</dbReference>
<gene>
    <name evidence="2" type="ORF">FKW44_023423</name>
</gene>
<accession>A0A7T8GPC5</accession>
<reference evidence="3" key="1">
    <citation type="submission" date="2021-01" db="EMBL/GenBank/DDBJ databases">
        <title>Caligus Genome Assembly.</title>
        <authorList>
            <person name="Gallardo-Escarate C."/>
        </authorList>
    </citation>
    <scope>NUCLEOTIDE SEQUENCE [LARGE SCALE GENOMIC DNA]</scope>
</reference>
<dbReference type="EMBL" id="CP045907">
    <property type="protein sequence ID" value="QQP35255.1"/>
    <property type="molecule type" value="Genomic_DNA"/>
</dbReference>
<dbReference type="GO" id="GO:0031146">
    <property type="term" value="P:SCF-dependent proteasomal ubiquitin-dependent protein catabolic process"/>
    <property type="evidence" value="ECO:0007669"/>
    <property type="project" value="TreeGrafter"/>
</dbReference>
<dbReference type="OrthoDB" id="10257471at2759"/>
<evidence type="ECO:0000313" key="3">
    <source>
        <dbReference type="Proteomes" id="UP000595437"/>
    </source>
</evidence>
<dbReference type="Proteomes" id="UP000595437">
    <property type="component" value="Chromosome 18"/>
</dbReference>
<name>A0A7T8GPC5_CALRO</name>
<protein>
    <recommendedName>
        <fullName evidence="1">F-box/LRR-repeat protein 15-like leucin rich repeat domain-containing protein</fullName>
    </recommendedName>
</protein>
<evidence type="ECO:0000259" key="1">
    <source>
        <dbReference type="Pfam" id="PF25372"/>
    </source>
</evidence>
<dbReference type="Pfam" id="PF25372">
    <property type="entry name" value="DUF7885"/>
    <property type="match status" value="1"/>
</dbReference>
<feature type="domain" description="F-box/LRR-repeat protein 15-like leucin rich repeat" evidence="1">
    <location>
        <begin position="117"/>
        <end position="198"/>
    </location>
</feature>
<proteinExistence type="predicted"/>
<keyword evidence="3" id="KW-1185">Reference proteome</keyword>
<sequence>MVRSLLDASLRVLQCSEFLSRNVAYVSVIPANLKNKILTRLSSQMNGLSDPRLLEALTHEGITRLTYPKASHLQSLNLNASRNEFRIGVSPRAFLTSLYLRGNGLALDDPVFQLIQSDCPCLMTIDLSHCCTGLSQEALVSLRDLPLSSISLSGTNLTDAGLQILSEGRCTRYLVELKIDGCFEVVDSGVEAILASSPRLKVFLFDYSPKLSLLARRALDEYFRRYQ</sequence>
<dbReference type="InterPro" id="IPR032675">
    <property type="entry name" value="LRR_dom_sf"/>
</dbReference>
<dbReference type="Gene3D" id="3.80.10.10">
    <property type="entry name" value="Ribonuclease Inhibitor"/>
    <property type="match status" value="1"/>
</dbReference>